<evidence type="ECO:0000313" key="2">
    <source>
        <dbReference type="EMBL" id="OMO99891.1"/>
    </source>
</evidence>
<feature type="domain" description="Aminotransferase-like plant mobile" evidence="1">
    <location>
        <begin position="306"/>
        <end position="375"/>
    </location>
</feature>
<dbReference type="EMBL" id="AWWV01006761">
    <property type="protein sequence ID" value="OMO99891.1"/>
    <property type="molecule type" value="Genomic_DNA"/>
</dbReference>
<proteinExistence type="predicted"/>
<dbReference type="AlphaFoldDB" id="A0A1R3JYJ1"/>
<dbReference type="GO" id="GO:0010073">
    <property type="term" value="P:meristem maintenance"/>
    <property type="evidence" value="ECO:0007669"/>
    <property type="project" value="InterPro"/>
</dbReference>
<comment type="caution">
    <text evidence="2">The sequence shown here is derived from an EMBL/GenBank/DDBJ whole genome shotgun (WGS) entry which is preliminary data.</text>
</comment>
<organism evidence="2 3">
    <name type="scientific">Corchorus capsularis</name>
    <name type="common">Jute</name>
    <dbReference type="NCBI Taxonomy" id="210143"/>
    <lineage>
        <taxon>Eukaryota</taxon>
        <taxon>Viridiplantae</taxon>
        <taxon>Streptophyta</taxon>
        <taxon>Embryophyta</taxon>
        <taxon>Tracheophyta</taxon>
        <taxon>Spermatophyta</taxon>
        <taxon>Magnoliopsida</taxon>
        <taxon>eudicotyledons</taxon>
        <taxon>Gunneridae</taxon>
        <taxon>Pentapetalae</taxon>
        <taxon>rosids</taxon>
        <taxon>malvids</taxon>
        <taxon>Malvales</taxon>
        <taxon>Malvaceae</taxon>
        <taxon>Grewioideae</taxon>
        <taxon>Apeibeae</taxon>
        <taxon>Corchorus</taxon>
    </lineage>
</organism>
<reference evidence="2 3" key="1">
    <citation type="submission" date="2013-09" db="EMBL/GenBank/DDBJ databases">
        <title>Corchorus capsularis genome sequencing.</title>
        <authorList>
            <person name="Alam M."/>
            <person name="Haque M.S."/>
            <person name="Islam M.S."/>
            <person name="Emdad E.M."/>
            <person name="Islam M.M."/>
            <person name="Ahmed B."/>
            <person name="Halim A."/>
            <person name="Hossen Q.M.M."/>
            <person name="Hossain M.Z."/>
            <person name="Ahmed R."/>
            <person name="Khan M.M."/>
            <person name="Islam R."/>
            <person name="Rashid M.M."/>
            <person name="Khan S.A."/>
            <person name="Rahman M.S."/>
            <person name="Alam M."/>
        </authorList>
    </citation>
    <scope>NUCLEOTIDE SEQUENCE [LARGE SCALE GENOMIC DNA]</scope>
    <source>
        <strain evidence="3">cv. CVL-1</strain>
        <tissue evidence="2">Whole seedling</tissue>
    </source>
</reference>
<dbReference type="PANTHER" id="PTHR46033">
    <property type="entry name" value="PROTEIN MAIN-LIKE 2"/>
    <property type="match status" value="1"/>
</dbReference>
<keyword evidence="3" id="KW-1185">Reference proteome</keyword>
<dbReference type="Pfam" id="PF10536">
    <property type="entry name" value="PMD"/>
    <property type="match status" value="1"/>
</dbReference>
<name>A0A1R3JYJ1_COCAP</name>
<accession>A0A1R3JYJ1</accession>
<evidence type="ECO:0000259" key="1">
    <source>
        <dbReference type="Pfam" id="PF10536"/>
    </source>
</evidence>
<protein>
    <recommendedName>
        <fullName evidence="1">Aminotransferase-like plant mobile domain-containing protein</fullName>
    </recommendedName>
</protein>
<dbReference type="InterPro" id="IPR044824">
    <property type="entry name" value="MAIN-like"/>
</dbReference>
<dbReference type="Gramene" id="OMO99891">
    <property type="protein sequence ID" value="OMO99891"/>
    <property type="gene ID" value="CCACVL1_03563"/>
</dbReference>
<dbReference type="InterPro" id="IPR019557">
    <property type="entry name" value="AminoTfrase-like_pln_mobile"/>
</dbReference>
<dbReference type="OrthoDB" id="1258364at2759"/>
<evidence type="ECO:0000313" key="3">
    <source>
        <dbReference type="Proteomes" id="UP000188268"/>
    </source>
</evidence>
<dbReference type="PANTHER" id="PTHR46033:SF1">
    <property type="entry name" value="PROTEIN MAIN-LIKE 2"/>
    <property type="match status" value="1"/>
</dbReference>
<dbReference type="Proteomes" id="UP000188268">
    <property type="component" value="Unassembled WGS sequence"/>
</dbReference>
<gene>
    <name evidence="2" type="ORF">CCACVL1_03563</name>
</gene>
<sequence>MQVCQFCMALTNDFESVQSSLLHRESPPSLEIVISEVLAEETILATMKSQHNHSFDHLVAAMSSSSTVGAVTSSSSDSKKKSVTVAATKGSAADSASPSITNSMSDSETIFKQLVNKTVNETVANSDEVKTLDVLKQVIKNSKDDIKAADYAITPFFTALPPAKFDQHYPLHAGLPFQDKAYSLRRWVEKSLSWPSYLTEWCHWVDRVVKYHEDVLRKQDLLAFVLLIKREFSYDGATLGALSTFCNRCWNYFHLPCGPMSASLLDIAAITGLPVDGEGISCVSSLSAEDDPLYHIIFIVGTPSHACTSEYIHLAKLMASGKRLALGQYVLGVLYRGLYNFTPDVAGVPHGPFWILQLWAWKYFPALSPPCHAPSSNMLCYGELYHDQIHSNNNIHVVFQESYRLRNDHVPMRMAQKRATFVDGAKHIGSTSKKKQKPQDLNELSLRPIEPDARAYLAGANSLSYSPNCPPERVANYETIQDLAPVTISPGYSPSIFLNDEEMIEIDELLASNQPYGVVANIWKDVDGVYSSNDSRELGSELISNPSLNPTAYKANNSSWGAIITYPAPNCHALMMPILKNLISINQPRPPGIFAKANQSRSKTSRGRALAFFDALRAYHGLEEHNGAIGDHCSDKLGDSSEVQEVVKVDSGLKASLEEHGVEDRPLLREVAPSHGTMTGHDRPLHGSIAQDHTPTGHNRPMDPLTISQGPMTRARAKRFKEALLGFVRSHLGGLESIEDQLESIEVDITKNIPIDSKVFTLLEINEH</sequence>